<reference evidence="3 4" key="1">
    <citation type="submission" date="2024-05" db="EMBL/GenBank/DDBJ databases">
        <title>Genetic variation in Jamaican populations of the coffee berry borer (Hypothenemus hampei).</title>
        <authorList>
            <person name="Errbii M."/>
            <person name="Myrie A."/>
        </authorList>
    </citation>
    <scope>NUCLEOTIDE SEQUENCE [LARGE SCALE GENOMIC DNA]</scope>
    <source>
        <strain evidence="3">JA-Hopewell-2020-01-JO</strain>
        <tissue evidence="3">Whole body</tissue>
    </source>
</reference>
<accession>A0ABD1EAP2</accession>
<proteinExistence type="predicted"/>
<feature type="compositionally biased region" description="Polar residues" evidence="1">
    <location>
        <begin position="492"/>
        <end position="505"/>
    </location>
</feature>
<dbReference type="InterPro" id="IPR047319">
    <property type="entry name" value="DCAF15_C"/>
</dbReference>
<dbReference type="EMBL" id="JBDJPC010000010">
    <property type="protein sequence ID" value="KAL1490181.1"/>
    <property type="molecule type" value="Genomic_DNA"/>
</dbReference>
<dbReference type="PANTHER" id="PTHR28541">
    <property type="entry name" value="DDB1- AND CUL4-ASSOCIATED FACTOR 15"/>
    <property type="match status" value="1"/>
</dbReference>
<sequence length="826" mass="95023">MASITSEDESENCEDNLSIASSTSNFSTVAVTKNKTLDNSTRVPKVPNIATRIFNREIYGNLGKGPNGKTDQLFENVHRKCKYSLHSLIKDTDCRSHIFMGFTLCGQYFLSFAEKHISQPYRMPLEQYEYEYELFIWRFNPGEKLTYYSTHKIFNYAKGNCILDRIIFMQFPNDTSKLICYGYDNDFYSNVAEVFHISIVTLPSPNNCIHCHGSLQSKENGKQGWCSKHGFVVHYMFPTIQTPPIFDPKISLSFPDYLVINTGHHIHILNVISSEPPVQNDCTSSSSLPASFVKDDDSKTTHYYLNDTLSEVSESVSDNGCNSSVIEAILEDFSEYDLESSEGGKPFHELNISCEPLNVAGKSYHNTLVQNIFDPRIKRLTQNSTKEYVFSVPSSSQKSPAQEKSKVDKKIAEKEYEFIEENDKYEKISLFRKKRLADKKYEFSEDNTENIVPFHILRRERRYLYRSQNRNIRSPDCNTLFLSPKSPGWRSPMQSPNSRNGQFSPSAHIYCTSVRNSPYHSKSPISPRPESQARKVNVYSPNLDGSDCSDYDGRLVLRTPINFSNSQITVDTRFNQNGLLIVDPKRESPKWIKKIVRRYSNGDFENSSLLSGQSRDDDNIPIEVPIVVQSLNDQQFDIIPESRMDHLTERQIIVTQRSMDCEQFVQRRAQAICIESNLQFMYCEDYDIKLEYICPVSGEILCKAVIKIGALKTLEPKFIVETYWTHFLFTWNICTNEFDVIESDKRLTSMWEEIPTSTGHLPTFNCKEPWVLTYDISKPSMTSLRDSRNNFEICLLKPNDTAGYYGFNPFLLTDIDYDTDSSESDD</sequence>
<keyword evidence="4" id="KW-1185">Reference proteome</keyword>
<dbReference type="Pfam" id="PF14939">
    <property type="entry name" value="DCAF15_WD40"/>
    <property type="match status" value="1"/>
</dbReference>
<evidence type="ECO:0000259" key="2">
    <source>
        <dbReference type="Pfam" id="PF14939"/>
    </source>
</evidence>
<gene>
    <name evidence="3" type="ORF">ABEB36_012915</name>
</gene>
<protein>
    <recommendedName>
        <fullName evidence="2">DDB1- and CUL4-associated factor 15 WD40 repeat-containing domain-containing protein</fullName>
    </recommendedName>
</protein>
<organism evidence="3 4">
    <name type="scientific">Hypothenemus hampei</name>
    <name type="common">Coffee berry borer</name>
    <dbReference type="NCBI Taxonomy" id="57062"/>
    <lineage>
        <taxon>Eukaryota</taxon>
        <taxon>Metazoa</taxon>
        <taxon>Ecdysozoa</taxon>
        <taxon>Arthropoda</taxon>
        <taxon>Hexapoda</taxon>
        <taxon>Insecta</taxon>
        <taxon>Pterygota</taxon>
        <taxon>Neoptera</taxon>
        <taxon>Endopterygota</taxon>
        <taxon>Coleoptera</taxon>
        <taxon>Polyphaga</taxon>
        <taxon>Cucujiformia</taxon>
        <taxon>Curculionidae</taxon>
        <taxon>Scolytinae</taxon>
        <taxon>Hypothenemus</taxon>
    </lineage>
</organism>
<dbReference type="CDD" id="cd20913">
    <property type="entry name" value="DCAF15-CTD"/>
    <property type="match status" value="1"/>
</dbReference>
<dbReference type="InterPro" id="IPR032734">
    <property type="entry name" value="DCAF15_WD40"/>
</dbReference>
<feature type="region of interest" description="Disordered" evidence="1">
    <location>
        <begin position="485"/>
        <end position="505"/>
    </location>
</feature>
<feature type="domain" description="DDB1- and CUL4-associated factor 15 WD40 repeat-containing" evidence="2">
    <location>
        <begin position="69"/>
        <end position="271"/>
    </location>
</feature>
<comment type="caution">
    <text evidence="3">The sequence shown here is derived from an EMBL/GenBank/DDBJ whole genome shotgun (WGS) entry which is preliminary data.</text>
</comment>
<dbReference type="AlphaFoldDB" id="A0ABD1EAP2"/>
<dbReference type="PANTHER" id="PTHR28541:SF1">
    <property type="entry name" value="DDB1- AND CUL4-ASSOCIATED FACTOR 15"/>
    <property type="match status" value="1"/>
</dbReference>
<evidence type="ECO:0000256" key="1">
    <source>
        <dbReference type="SAM" id="MobiDB-lite"/>
    </source>
</evidence>
<name>A0ABD1EAP2_HYPHA</name>
<dbReference type="Proteomes" id="UP001566132">
    <property type="component" value="Unassembled WGS sequence"/>
</dbReference>
<evidence type="ECO:0000313" key="4">
    <source>
        <dbReference type="Proteomes" id="UP001566132"/>
    </source>
</evidence>
<dbReference type="InterPro" id="IPR038914">
    <property type="entry name" value="DCAF15"/>
</dbReference>
<evidence type="ECO:0000313" key="3">
    <source>
        <dbReference type="EMBL" id="KAL1490181.1"/>
    </source>
</evidence>
<dbReference type="CDD" id="cd20917">
    <property type="entry name" value="DCAF15-NTD"/>
    <property type="match status" value="1"/>
</dbReference>